<gene>
    <name evidence="1" type="ORF">TG4357_02562</name>
</gene>
<dbReference type="Proteomes" id="UP000051587">
    <property type="component" value="Unassembled WGS sequence"/>
</dbReference>
<accession>A0A0P1FF72</accession>
<keyword evidence="2" id="KW-1185">Reference proteome</keyword>
<sequence>MQSTAAVVTMVRDDHFFLKAWLRYYGALFGRENLYVINHGRGEGVAELAQGCNIIGLPGDPHKNFDMKRWRLLNGIVGGLKSYYKHVIVGDVDELLVIDPEKGRTLLEFLEVRRADQVLTPLGLELIHRIDLEPDPIRNRILGPRRHVRIAPHYSKPCVISTGTKIARGGHFAQYPKLNTPEALYLFHLKFCDFDEYSAAMNRRNAVTSEIGAEISDASIGRHWFASERGEDRAMFEGFARMTMIDGFDMQPYRKHMHDTFKLRGDTGFYEFDRPDYDAQYKLPDRFNGIF</sequence>
<dbReference type="RefSeq" id="WP_058263288.1">
    <property type="nucleotide sequence ID" value="NZ_CP051181.1"/>
</dbReference>
<dbReference type="AlphaFoldDB" id="A0A0P1FF72"/>
<evidence type="ECO:0000313" key="2">
    <source>
        <dbReference type="Proteomes" id="UP000051587"/>
    </source>
</evidence>
<evidence type="ECO:0000313" key="1">
    <source>
        <dbReference type="EMBL" id="CUH66678.1"/>
    </source>
</evidence>
<dbReference type="OrthoDB" id="835336at2"/>
<dbReference type="Pfam" id="PF13704">
    <property type="entry name" value="Glyco_tranf_2_4"/>
    <property type="match status" value="1"/>
</dbReference>
<organism evidence="1 2">
    <name type="scientific">Thalassovita gelatinovora</name>
    <name type="common">Thalassobius gelatinovorus</name>
    <dbReference type="NCBI Taxonomy" id="53501"/>
    <lineage>
        <taxon>Bacteria</taxon>
        <taxon>Pseudomonadati</taxon>
        <taxon>Pseudomonadota</taxon>
        <taxon>Alphaproteobacteria</taxon>
        <taxon>Rhodobacterales</taxon>
        <taxon>Roseobacteraceae</taxon>
        <taxon>Thalassovita</taxon>
    </lineage>
</organism>
<reference evidence="1 2" key="1">
    <citation type="submission" date="2015-09" db="EMBL/GenBank/DDBJ databases">
        <authorList>
            <consortium name="Swine Surveillance"/>
        </authorList>
    </citation>
    <scope>NUCLEOTIDE SEQUENCE [LARGE SCALE GENOMIC DNA]</scope>
    <source>
        <strain evidence="1 2">CECT 4357</strain>
    </source>
</reference>
<evidence type="ECO:0008006" key="3">
    <source>
        <dbReference type="Google" id="ProtNLM"/>
    </source>
</evidence>
<dbReference type="EMBL" id="CYSA01000025">
    <property type="protein sequence ID" value="CUH66678.1"/>
    <property type="molecule type" value="Genomic_DNA"/>
</dbReference>
<dbReference type="STRING" id="53501.SAMN04488043_10598"/>
<name>A0A0P1FF72_THAGE</name>
<protein>
    <recommendedName>
        <fullName evidence="3">Glycosyl transferase family 2</fullName>
    </recommendedName>
</protein>
<proteinExistence type="predicted"/>